<keyword evidence="1 4" id="KW-0808">Transferase</keyword>
<dbReference type="PROSITE" id="PS51186">
    <property type="entry name" value="GNAT"/>
    <property type="match status" value="1"/>
</dbReference>
<dbReference type="RefSeq" id="WP_012933178.1">
    <property type="nucleotide sequence ID" value="NC_013739.1"/>
</dbReference>
<reference evidence="4 5" key="1">
    <citation type="journal article" date="2010" name="Stand. Genomic Sci.">
        <title>Complete genome sequence of Conexibacter woesei type strain (ID131577).</title>
        <authorList>
            <person name="Pukall R."/>
            <person name="Lapidus A."/>
            <person name="Glavina Del Rio T."/>
            <person name="Copeland A."/>
            <person name="Tice H."/>
            <person name="Cheng J.-F."/>
            <person name="Lucas S."/>
            <person name="Chen F."/>
            <person name="Nolan M."/>
            <person name="Bruce D."/>
            <person name="Goodwin L."/>
            <person name="Pitluck S."/>
            <person name="Mavromatis K."/>
            <person name="Ivanova N."/>
            <person name="Ovchinnikova G."/>
            <person name="Pati A."/>
            <person name="Chen A."/>
            <person name="Palaniappan K."/>
            <person name="Land M."/>
            <person name="Hauser L."/>
            <person name="Chang Y.-J."/>
            <person name="Jeffries C.D."/>
            <person name="Chain P."/>
            <person name="Meincke L."/>
            <person name="Sims D."/>
            <person name="Brettin T."/>
            <person name="Detter J.C."/>
            <person name="Rohde M."/>
            <person name="Goeker M."/>
            <person name="Bristow J."/>
            <person name="Eisen J.A."/>
            <person name="Markowitz V."/>
            <person name="Kyrpides N.C."/>
            <person name="Klenk H.-P."/>
            <person name="Hugenholtz P."/>
        </authorList>
    </citation>
    <scope>NUCLEOTIDE SEQUENCE [LARGE SCALE GENOMIC DNA]</scope>
    <source>
        <strain evidence="5">DSM 14684 / CIP 108061 / JCM 11494 / NBRC 100937 / ID131577</strain>
    </source>
</reference>
<reference evidence="5" key="2">
    <citation type="submission" date="2010-01" db="EMBL/GenBank/DDBJ databases">
        <title>The complete genome of Conexibacter woesei DSM 14684.</title>
        <authorList>
            <consortium name="US DOE Joint Genome Institute (JGI-PGF)"/>
            <person name="Lucas S."/>
            <person name="Copeland A."/>
            <person name="Lapidus A."/>
            <person name="Glavina del Rio T."/>
            <person name="Dalin E."/>
            <person name="Tice H."/>
            <person name="Bruce D."/>
            <person name="Goodwin L."/>
            <person name="Pitluck S."/>
            <person name="Kyrpides N."/>
            <person name="Mavromatis K."/>
            <person name="Ivanova N."/>
            <person name="Mikhailova N."/>
            <person name="Chertkov O."/>
            <person name="Brettin T."/>
            <person name="Detter J.C."/>
            <person name="Han C."/>
            <person name="Larimer F."/>
            <person name="Land M."/>
            <person name="Hauser L."/>
            <person name="Markowitz V."/>
            <person name="Cheng J.-F."/>
            <person name="Hugenholtz P."/>
            <person name="Woyke T."/>
            <person name="Wu D."/>
            <person name="Pukall R."/>
            <person name="Steenblock K."/>
            <person name="Schneider S."/>
            <person name="Klenk H.-P."/>
            <person name="Eisen J.A."/>
        </authorList>
    </citation>
    <scope>NUCLEOTIDE SEQUENCE [LARGE SCALE GENOMIC DNA]</scope>
    <source>
        <strain evidence="5">DSM 14684 / CIP 108061 / JCM 11494 / NBRC 100937 / ID131577</strain>
    </source>
</reference>
<sequence>MGPRGEDVTFARVGDGSLDALVAAAVADAAPDDVTPPLTDGDGWTPERIAWLRAYHRERQGSLDDPPFEVSWAVRSGERVLGAVRLRRTAPGEAETGIWLVRAVRGAGVGTRAVAFALERAREHDDLRCVRATTTAGNAAAQALLRRLGFVVAASDDDGGAAEVHATCALRTGPVPSGQPGRPAQGI</sequence>
<dbReference type="EMBL" id="CP001854">
    <property type="protein sequence ID" value="ADB50127.1"/>
    <property type="molecule type" value="Genomic_DNA"/>
</dbReference>
<dbReference type="Proteomes" id="UP000008229">
    <property type="component" value="Chromosome"/>
</dbReference>
<keyword evidence="2" id="KW-0012">Acyltransferase</keyword>
<feature type="domain" description="N-acetyltransferase" evidence="3">
    <location>
        <begin position="29"/>
        <end position="171"/>
    </location>
</feature>
<dbReference type="GO" id="GO:0016747">
    <property type="term" value="F:acyltransferase activity, transferring groups other than amino-acyl groups"/>
    <property type="evidence" value="ECO:0007669"/>
    <property type="project" value="InterPro"/>
</dbReference>
<evidence type="ECO:0000259" key="3">
    <source>
        <dbReference type="PROSITE" id="PS51186"/>
    </source>
</evidence>
<evidence type="ECO:0000256" key="1">
    <source>
        <dbReference type="ARBA" id="ARBA00022679"/>
    </source>
</evidence>
<evidence type="ECO:0000256" key="2">
    <source>
        <dbReference type="ARBA" id="ARBA00023315"/>
    </source>
</evidence>
<dbReference type="PANTHER" id="PTHR43877">
    <property type="entry name" value="AMINOALKYLPHOSPHONATE N-ACETYLTRANSFERASE-RELATED-RELATED"/>
    <property type="match status" value="1"/>
</dbReference>
<dbReference type="CDD" id="cd04301">
    <property type="entry name" value="NAT_SF"/>
    <property type="match status" value="1"/>
</dbReference>
<gene>
    <name evidence="4" type="ordered locus">Cwoe_1700</name>
</gene>
<dbReference type="SUPFAM" id="SSF55729">
    <property type="entry name" value="Acyl-CoA N-acyltransferases (Nat)"/>
    <property type="match status" value="1"/>
</dbReference>
<dbReference type="Pfam" id="PF13302">
    <property type="entry name" value="Acetyltransf_3"/>
    <property type="match status" value="1"/>
</dbReference>
<dbReference type="Gene3D" id="3.40.630.30">
    <property type="match status" value="1"/>
</dbReference>
<dbReference type="KEGG" id="cwo:Cwoe_1700"/>
<protein>
    <submittedName>
        <fullName evidence="4">GCN5-related N-acetyltransferase</fullName>
    </submittedName>
</protein>
<organism evidence="4 5">
    <name type="scientific">Conexibacter woesei (strain DSM 14684 / CCUG 47730 / CIP 108061 / JCM 11494 / NBRC 100937 / ID131577)</name>
    <dbReference type="NCBI Taxonomy" id="469383"/>
    <lineage>
        <taxon>Bacteria</taxon>
        <taxon>Bacillati</taxon>
        <taxon>Actinomycetota</taxon>
        <taxon>Thermoleophilia</taxon>
        <taxon>Solirubrobacterales</taxon>
        <taxon>Conexibacteraceae</taxon>
        <taxon>Conexibacter</taxon>
    </lineage>
</organism>
<evidence type="ECO:0000313" key="4">
    <source>
        <dbReference type="EMBL" id="ADB50127.1"/>
    </source>
</evidence>
<name>D3F151_CONWI</name>
<keyword evidence="5" id="KW-1185">Reference proteome</keyword>
<dbReference type="HOGENOM" id="CLU_132606_0_0_11"/>
<dbReference type="InterPro" id="IPR016181">
    <property type="entry name" value="Acyl_CoA_acyltransferase"/>
</dbReference>
<accession>D3F151</accession>
<dbReference type="InterPro" id="IPR000182">
    <property type="entry name" value="GNAT_dom"/>
</dbReference>
<dbReference type="eggNOG" id="COG1670">
    <property type="taxonomic scope" value="Bacteria"/>
</dbReference>
<dbReference type="InterPro" id="IPR050832">
    <property type="entry name" value="Bact_Acetyltransf"/>
</dbReference>
<proteinExistence type="predicted"/>
<dbReference type="AlphaFoldDB" id="D3F151"/>
<evidence type="ECO:0000313" key="5">
    <source>
        <dbReference type="Proteomes" id="UP000008229"/>
    </source>
</evidence>
<dbReference type="STRING" id="469383.Cwoe_1700"/>